<feature type="binding site" evidence="6">
    <location>
        <position position="197"/>
    </location>
    <ligand>
        <name>S-adenosyl-L-methionine</name>
        <dbReference type="ChEBI" id="CHEBI:59789"/>
    </ligand>
</feature>
<keyword evidence="6" id="KW-0963">Cytoplasm</keyword>
<name>A0A4R7RJE4_9BACT</name>
<keyword evidence="4 6" id="KW-0808">Transferase</keyword>
<evidence type="ECO:0000256" key="7">
    <source>
        <dbReference type="SAM" id="MobiDB-lite"/>
    </source>
</evidence>
<dbReference type="GO" id="GO:0070475">
    <property type="term" value="P:rRNA base methylation"/>
    <property type="evidence" value="ECO:0007669"/>
    <property type="project" value="UniProtKB-UniRule"/>
</dbReference>
<evidence type="ECO:0000256" key="5">
    <source>
        <dbReference type="ARBA" id="ARBA00022691"/>
    </source>
</evidence>
<evidence type="ECO:0000256" key="4">
    <source>
        <dbReference type="ARBA" id="ARBA00022679"/>
    </source>
</evidence>
<dbReference type="Pfam" id="PF01795">
    <property type="entry name" value="Methyltransf_5"/>
    <property type="match status" value="1"/>
</dbReference>
<comment type="subcellular location">
    <subcellularLocation>
        <location evidence="6">Cytoplasm</location>
    </subcellularLocation>
</comment>
<keyword evidence="3 6" id="KW-0489">Methyltransferase</keyword>
<evidence type="ECO:0000256" key="6">
    <source>
        <dbReference type="HAMAP-Rule" id="MF_01007"/>
    </source>
</evidence>
<dbReference type="GO" id="GO:0071424">
    <property type="term" value="F:rRNA (cytosine-N4-)-methyltransferase activity"/>
    <property type="evidence" value="ECO:0007669"/>
    <property type="project" value="UniProtKB-UniRule"/>
</dbReference>
<comment type="function">
    <text evidence="6">Specifically methylates the N4 position of cytidine in position 1402 (C1402) of 16S rRNA.</text>
</comment>
<evidence type="ECO:0000313" key="9">
    <source>
        <dbReference type="Proteomes" id="UP000295662"/>
    </source>
</evidence>
<dbReference type="HAMAP" id="MF_01007">
    <property type="entry name" value="16SrRNA_methyltr_H"/>
    <property type="match status" value="1"/>
</dbReference>
<comment type="similarity">
    <text evidence="1 6">Belongs to the methyltransferase superfamily. RsmH family.</text>
</comment>
<dbReference type="InterPro" id="IPR029063">
    <property type="entry name" value="SAM-dependent_MTases_sf"/>
</dbReference>
<dbReference type="SUPFAM" id="SSF53335">
    <property type="entry name" value="S-adenosyl-L-methionine-dependent methyltransferases"/>
    <property type="match status" value="1"/>
</dbReference>
<comment type="catalytic activity">
    <reaction evidence="6">
        <text>cytidine(1402) in 16S rRNA + S-adenosyl-L-methionine = N(4)-methylcytidine(1402) in 16S rRNA + S-adenosyl-L-homocysteine + H(+)</text>
        <dbReference type="Rhea" id="RHEA:42928"/>
        <dbReference type="Rhea" id="RHEA-COMP:10286"/>
        <dbReference type="Rhea" id="RHEA-COMP:10287"/>
        <dbReference type="ChEBI" id="CHEBI:15378"/>
        <dbReference type="ChEBI" id="CHEBI:57856"/>
        <dbReference type="ChEBI" id="CHEBI:59789"/>
        <dbReference type="ChEBI" id="CHEBI:74506"/>
        <dbReference type="ChEBI" id="CHEBI:82748"/>
        <dbReference type="EC" id="2.1.1.199"/>
    </reaction>
</comment>
<dbReference type="InterPro" id="IPR002903">
    <property type="entry name" value="RsmH"/>
</dbReference>
<dbReference type="NCBIfam" id="TIGR00006">
    <property type="entry name" value="16S rRNA (cytosine(1402)-N(4))-methyltransferase RsmH"/>
    <property type="match status" value="1"/>
</dbReference>
<dbReference type="InterPro" id="IPR023397">
    <property type="entry name" value="SAM-dep_MeTrfase_MraW_recog"/>
</dbReference>
<reference evidence="8 9" key="1">
    <citation type="submission" date="2019-03" db="EMBL/GenBank/DDBJ databases">
        <title>Genomic Encyclopedia of Archaeal and Bacterial Type Strains, Phase II (KMG-II): from individual species to whole genera.</title>
        <authorList>
            <person name="Goeker M."/>
        </authorList>
    </citation>
    <scope>NUCLEOTIDE SEQUENCE [LARGE SCALE GENOMIC DNA]</scope>
    <source>
        <strain evidence="8 9">ATCC 25309</strain>
    </source>
</reference>
<sequence length="399" mass="43960">MLPQTASIFSNPWNADLFPAGEKMGSIGEKGWVSRIVQTFQVGVWPWFGTSEDAMDDMMPLGRGTLIQRPVEGEPGSSGGPEQVPGPGGAREVPFYHLPVLMNEVLEALEPAPGKLIFDGTLGGGGHTEALLQRGARVVAMDQDDEALRHAGERLKGYADRFCALKGNFRDFPTVLGEAGVTGLDGMLIDIGVSSRHLDAAERGFSFNKDGPLDMRMDTSGPITAADIVNTYEQGALEQILWKYGEEPQARKIVKAILAERAKTPIKTTLQLAELISKVCPKYSKRHPATLTFQALRIETNQELAALEAFLAAAPKWLKPGGRLAVISFHSLEDRVVKHAFHHQSQVWLDRPEWPEPKRNPDCFYRLLSRKPKEATENELSLNPRARSARLRGVERLPA</sequence>
<feature type="binding site" evidence="6">
    <location>
        <position position="142"/>
    </location>
    <ligand>
        <name>S-adenosyl-L-methionine</name>
        <dbReference type="ChEBI" id="CHEBI:59789"/>
    </ligand>
</feature>
<accession>A0A4R7RJE4</accession>
<comment type="caution">
    <text evidence="8">The sequence shown here is derived from an EMBL/GenBank/DDBJ whole genome shotgun (WGS) entry which is preliminary data.</text>
</comment>
<dbReference type="Gene3D" id="1.10.150.170">
    <property type="entry name" value="Putative methyltransferase TM0872, insert domain"/>
    <property type="match status" value="1"/>
</dbReference>
<dbReference type="Gene3D" id="3.40.50.150">
    <property type="entry name" value="Vaccinia Virus protein VP39"/>
    <property type="match status" value="1"/>
</dbReference>
<feature type="binding site" evidence="6">
    <location>
        <begin position="125"/>
        <end position="127"/>
    </location>
    <ligand>
        <name>S-adenosyl-L-methionine</name>
        <dbReference type="ChEBI" id="CHEBI:59789"/>
    </ligand>
</feature>
<dbReference type="EC" id="2.1.1.199" evidence="6"/>
<dbReference type="EMBL" id="SOCA01000011">
    <property type="protein sequence ID" value="TDU64238.1"/>
    <property type="molecule type" value="Genomic_DNA"/>
</dbReference>
<gene>
    <name evidence="6" type="primary">rsmH</name>
    <name evidence="8" type="ORF">EI77_04124</name>
</gene>
<feature type="region of interest" description="Disordered" evidence="7">
    <location>
        <begin position="68"/>
        <end position="89"/>
    </location>
</feature>
<keyword evidence="2 6" id="KW-0698">rRNA processing</keyword>
<organism evidence="8 9">
    <name type="scientific">Prosthecobacter fusiformis</name>
    <dbReference type="NCBI Taxonomy" id="48464"/>
    <lineage>
        <taxon>Bacteria</taxon>
        <taxon>Pseudomonadati</taxon>
        <taxon>Verrucomicrobiota</taxon>
        <taxon>Verrucomicrobiia</taxon>
        <taxon>Verrucomicrobiales</taxon>
        <taxon>Verrucomicrobiaceae</taxon>
        <taxon>Prosthecobacter</taxon>
    </lineage>
</organism>
<proteinExistence type="inferred from homology"/>
<evidence type="ECO:0000313" key="8">
    <source>
        <dbReference type="EMBL" id="TDU64238.1"/>
    </source>
</evidence>
<evidence type="ECO:0000256" key="1">
    <source>
        <dbReference type="ARBA" id="ARBA00010396"/>
    </source>
</evidence>
<protein>
    <recommendedName>
        <fullName evidence="6">Ribosomal RNA small subunit methyltransferase H</fullName>
        <ecNumber evidence="6">2.1.1.199</ecNumber>
    </recommendedName>
    <alternativeName>
        <fullName evidence="6">16S rRNA m(4)C1402 methyltransferase</fullName>
    </alternativeName>
    <alternativeName>
        <fullName evidence="6">rRNA (cytosine-N(4)-)-methyltransferase RsmH</fullName>
    </alternativeName>
</protein>
<dbReference type="PANTHER" id="PTHR11265">
    <property type="entry name" value="S-ADENOSYL-METHYLTRANSFERASE MRAW"/>
    <property type="match status" value="1"/>
</dbReference>
<feature type="binding site" evidence="6">
    <location>
        <position position="190"/>
    </location>
    <ligand>
        <name>S-adenosyl-L-methionine</name>
        <dbReference type="ChEBI" id="CHEBI:59789"/>
    </ligand>
</feature>
<dbReference type="PANTHER" id="PTHR11265:SF0">
    <property type="entry name" value="12S RRNA N4-METHYLCYTIDINE METHYLTRANSFERASE"/>
    <property type="match status" value="1"/>
</dbReference>
<dbReference type="Proteomes" id="UP000295662">
    <property type="component" value="Unassembled WGS sequence"/>
</dbReference>
<dbReference type="AlphaFoldDB" id="A0A4R7RJE4"/>
<keyword evidence="9" id="KW-1185">Reference proteome</keyword>
<dbReference type="RefSeq" id="WP_243838959.1">
    <property type="nucleotide sequence ID" value="NZ_SOCA01000011.1"/>
</dbReference>
<keyword evidence="5 6" id="KW-0949">S-adenosyl-L-methionine</keyword>
<evidence type="ECO:0000256" key="2">
    <source>
        <dbReference type="ARBA" id="ARBA00022552"/>
    </source>
</evidence>
<feature type="binding site" evidence="6">
    <location>
        <position position="169"/>
    </location>
    <ligand>
        <name>S-adenosyl-L-methionine</name>
        <dbReference type="ChEBI" id="CHEBI:59789"/>
    </ligand>
</feature>
<dbReference type="GO" id="GO:0005737">
    <property type="term" value="C:cytoplasm"/>
    <property type="evidence" value="ECO:0007669"/>
    <property type="project" value="UniProtKB-SubCell"/>
</dbReference>
<evidence type="ECO:0000256" key="3">
    <source>
        <dbReference type="ARBA" id="ARBA00022603"/>
    </source>
</evidence>
<dbReference type="SUPFAM" id="SSF81799">
    <property type="entry name" value="Putative methyltransferase TM0872, insert domain"/>
    <property type="match status" value="1"/>
</dbReference>